<dbReference type="InterPro" id="IPR002508">
    <property type="entry name" value="MurNAc-LAA_cat"/>
</dbReference>
<evidence type="ECO:0000259" key="5">
    <source>
        <dbReference type="SMART" id="SM00646"/>
    </source>
</evidence>
<dbReference type="EMBL" id="JAIVFP010000001">
    <property type="protein sequence ID" value="MCI4683313.1"/>
    <property type="molecule type" value="Genomic_DNA"/>
</dbReference>
<evidence type="ECO:0000256" key="1">
    <source>
        <dbReference type="ARBA" id="ARBA00001561"/>
    </source>
</evidence>
<dbReference type="EC" id="3.5.1.28" evidence="2"/>
<proteinExistence type="predicted"/>
<comment type="caution">
    <text evidence="6">The sequence shown here is derived from an EMBL/GenBank/DDBJ whole genome shotgun (WGS) entry which is preliminary data.</text>
</comment>
<keyword evidence="4" id="KW-0732">Signal</keyword>
<gene>
    <name evidence="6" type="ORF">K2U94_11125</name>
</gene>
<dbReference type="RefSeq" id="WP_243067274.1">
    <property type="nucleotide sequence ID" value="NZ_JAIVFK010000025.1"/>
</dbReference>
<dbReference type="Gene3D" id="3.40.630.40">
    <property type="entry name" value="Zn-dependent exopeptidases"/>
    <property type="match status" value="1"/>
</dbReference>
<feature type="signal peptide" evidence="4">
    <location>
        <begin position="1"/>
        <end position="24"/>
    </location>
</feature>
<dbReference type="InterPro" id="IPR050695">
    <property type="entry name" value="N-acetylmuramoyl_amidase_3"/>
</dbReference>
<reference evidence="6" key="1">
    <citation type="journal article" date="2022" name="ISME J.">
        <title>Identification of active gaseous-alkane degraders at natural gas seeps.</title>
        <authorList>
            <person name="Farhan Ul Haque M."/>
            <person name="Hernandez M."/>
            <person name="Crombie A.T."/>
            <person name="Murrell J.C."/>
        </authorList>
    </citation>
    <scope>NUCLEOTIDE SEQUENCE</scope>
    <source>
        <strain evidence="6">PC2</strain>
    </source>
</reference>
<dbReference type="Pfam" id="PF01520">
    <property type="entry name" value="Amidase_3"/>
    <property type="match status" value="1"/>
</dbReference>
<evidence type="ECO:0000256" key="2">
    <source>
        <dbReference type="ARBA" id="ARBA00011901"/>
    </source>
</evidence>
<dbReference type="SUPFAM" id="SSF53187">
    <property type="entry name" value="Zn-dependent exopeptidases"/>
    <property type="match status" value="1"/>
</dbReference>
<accession>A0ABS9Z6S1</accession>
<evidence type="ECO:0000313" key="6">
    <source>
        <dbReference type="EMBL" id="MCI4683313.1"/>
    </source>
</evidence>
<sequence length="440" mass="46407">MRLVMAINLLKRAAFAAAAALVCAAQPTAARAETALPIAIAAHTDVRGRETRLSFTLQSCLPTEAYLLGNPARAIVDLPEVNFQIDPAQGEAQPAKKRRHRHHAEPAPKAGLIASYRFGRLAPGKSRIVADLTGPAAIVSSSCAPVPGADELTLVLAPASDADFKAAARAGARRQALADAPPPLPPAQPPSEKPVVVIDPGHGGVDTGALSKHHAIEKFIVLDFAKALGAKLTASGHYHIVFTRTDDTFVSLGERVRIARRLNAALFVSVHADSLPSDGDEVSGATIYTVSDRASDAEAAKIAEHENMADSAAGEETKEDAGDVNDILFDLTRRETRAYSSVFARSLAQYFKVAARLNKNPRRSAGFVVLKSPDVPSVLLELGYLSNARDVSDLTSPAWRDKATTQVAKAIDNYFAMRQPAGLPAASADAALKATQSGGN</sequence>
<dbReference type="Proteomes" id="UP001139104">
    <property type="component" value="Unassembled WGS sequence"/>
</dbReference>
<comment type="catalytic activity">
    <reaction evidence="1">
        <text>Hydrolyzes the link between N-acetylmuramoyl residues and L-amino acid residues in certain cell-wall glycopeptides.</text>
        <dbReference type="EC" id="3.5.1.28"/>
    </reaction>
</comment>
<evidence type="ECO:0000313" key="7">
    <source>
        <dbReference type="Proteomes" id="UP001139104"/>
    </source>
</evidence>
<dbReference type="PANTHER" id="PTHR30404:SF0">
    <property type="entry name" value="N-ACETYLMURAMOYL-L-ALANINE AMIDASE AMIC"/>
    <property type="match status" value="1"/>
</dbReference>
<feature type="chain" id="PRO_5047410381" description="N-acetylmuramoyl-L-alanine amidase" evidence="4">
    <location>
        <begin position="25"/>
        <end position="440"/>
    </location>
</feature>
<dbReference type="SMART" id="SM00646">
    <property type="entry name" value="Ami_3"/>
    <property type="match status" value="1"/>
</dbReference>
<evidence type="ECO:0000256" key="3">
    <source>
        <dbReference type="ARBA" id="ARBA00022801"/>
    </source>
</evidence>
<dbReference type="PANTHER" id="PTHR30404">
    <property type="entry name" value="N-ACETYLMURAMOYL-L-ALANINE AMIDASE"/>
    <property type="match status" value="1"/>
</dbReference>
<evidence type="ECO:0000256" key="4">
    <source>
        <dbReference type="SAM" id="SignalP"/>
    </source>
</evidence>
<dbReference type="Gene3D" id="2.60.40.3500">
    <property type="match status" value="1"/>
</dbReference>
<name>A0ABS9Z6S1_9HYPH</name>
<dbReference type="CDD" id="cd02696">
    <property type="entry name" value="MurNAc-LAA"/>
    <property type="match status" value="1"/>
</dbReference>
<protein>
    <recommendedName>
        <fullName evidence="2">N-acetylmuramoyl-L-alanine amidase</fullName>
        <ecNumber evidence="2">3.5.1.28</ecNumber>
    </recommendedName>
</protein>
<keyword evidence="7" id="KW-1185">Reference proteome</keyword>
<keyword evidence="3" id="KW-0378">Hydrolase</keyword>
<feature type="domain" description="MurNAc-LAA" evidence="5">
    <location>
        <begin position="256"/>
        <end position="412"/>
    </location>
</feature>
<organism evidence="6 7">
    <name type="scientific">Candidatus Rhodoblastus alkanivorans</name>
    <dbReference type="NCBI Taxonomy" id="2954117"/>
    <lineage>
        <taxon>Bacteria</taxon>
        <taxon>Pseudomonadati</taxon>
        <taxon>Pseudomonadota</taxon>
        <taxon>Alphaproteobacteria</taxon>
        <taxon>Hyphomicrobiales</taxon>
        <taxon>Rhodoblastaceae</taxon>
        <taxon>Rhodoblastus</taxon>
    </lineage>
</organism>